<dbReference type="Pfam" id="PF03699">
    <property type="entry name" value="UPF0182"/>
    <property type="match status" value="1"/>
</dbReference>
<dbReference type="EMBL" id="UINC01000666">
    <property type="protein sequence ID" value="SUZ59191.1"/>
    <property type="molecule type" value="Genomic_DNA"/>
</dbReference>
<proteinExistence type="inferred from homology"/>
<evidence type="ECO:0000256" key="6">
    <source>
        <dbReference type="SAM" id="Phobius"/>
    </source>
</evidence>
<gene>
    <name evidence="7" type="ORF">METZ01_LOCUS12045</name>
</gene>
<feature type="region of interest" description="Disordered" evidence="5">
    <location>
        <begin position="879"/>
        <end position="920"/>
    </location>
</feature>
<keyword evidence="2 6" id="KW-0812">Transmembrane</keyword>
<keyword evidence="1" id="KW-1003">Cell membrane</keyword>
<feature type="transmembrane region" description="Helical" evidence="6">
    <location>
        <begin position="274"/>
        <end position="295"/>
    </location>
</feature>
<keyword evidence="4 6" id="KW-0472">Membrane</keyword>
<dbReference type="PANTHER" id="PTHR39344:SF1">
    <property type="entry name" value="UPF0182 PROTEIN SLL1060"/>
    <property type="match status" value="1"/>
</dbReference>
<evidence type="ECO:0000256" key="2">
    <source>
        <dbReference type="ARBA" id="ARBA00022692"/>
    </source>
</evidence>
<evidence type="ECO:0000256" key="1">
    <source>
        <dbReference type="ARBA" id="ARBA00022475"/>
    </source>
</evidence>
<dbReference type="GO" id="GO:0005576">
    <property type="term" value="C:extracellular region"/>
    <property type="evidence" value="ECO:0007669"/>
    <property type="project" value="TreeGrafter"/>
</dbReference>
<feature type="transmembrane region" description="Helical" evidence="6">
    <location>
        <begin position="102"/>
        <end position="120"/>
    </location>
</feature>
<feature type="transmembrane region" description="Helical" evidence="6">
    <location>
        <begin position="247"/>
        <end position="267"/>
    </location>
</feature>
<evidence type="ECO:0000256" key="4">
    <source>
        <dbReference type="ARBA" id="ARBA00023136"/>
    </source>
</evidence>
<dbReference type="HAMAP" id="MF_01600">
    <property type="entry name" value="UPF0182"/>
    <property type="match status" value="1"/>
</dbReference>
<accession>A0A381NX47</accession>
<feature type="compositionally biased region" description="Acidic residues" evidence="5">
    <location>
        <begin position="891"/>
        <end position="914"/>
    </location>
</feature>
<organism evidence="7">
    <name type="scientific">marine metagenome</name>
    <dbReference type="NCBI Taxonomy" id="408172"/>
    <lineage>
        <taxon>unclassified sequences</taxon>
        <taxon>metagenomes</taxon>
        <taxon>ecological metagenomes</taxon>
    </lineage>
</organism>
<keyword evidence="3 6" id="KW-1133">Transmembrane helix</keyword>
<feature type="transmembrane region" description="Helical" evidence="6">
    <location>
        <begin position="48"/>
        <end position="72"/>
    </location>
</feature>
<feature type="transmembrane region" description="Helical" evidence="6">
    <location>
        <begin position="156"/>
        <end position="181"/>
    </location>
</feature>
<protein>
    <submittedName>
        <fullName evidence="7">Uncharacterized protein</fullName>
    </submittedName>
</protein>
<dbReference type="AlphaFoldDB" id="A0A381NX47"/>
<dbReference type="PANTHER" id="PTHR39344">
    <property type="entry name" value="UPF0182 PROTEIN SLL1060"/>
    <property type="match status" value="1"/>
</dbReference>
<dbReference type="InterPro" id="IPR005372">
    <property type="entry name" value="UPF0182"/>
</dbReference>
<dbReference type="GO" id="GO:0016020">
    <property type="term" value="C:membrane"/>
    <property type="evidence" value="ECO:0007669"/>
    <property type="project" value="InterPro"/>
</dbReference>
<sequence length="976" mass="107997">MRRGRVLLGFGGLALFLLITSVRGLARFWTDYLWFDSLALSSVWTSVLWAKIGLGLLFTAVFFVTLWVNLFIADRLAPKLRPPGPEDELSRRWQQFMGRRAILVRSLVSLLFALLVGAGVSSQWQSWLFFTNRVDFGIVDQQFGLDVGFYVFQLPFLTFVVSWAFAAILVIFVVTTIQHYLNGGIRIQGQAGSRVTPQVKAHLSLLLGLLALAKGVGYYLDRYELTLSGRGFVNGATYTDVKAQLPALQLLMIVSVFCFGLLVFNIWRRGFTYPIIAVGLWALVASLAGTIYPALVQRFQVEPSESTKEAPYIERNIEMTRIAMGLDQVTSRDFNYEPTLSATEIEENLATVRNVRLLDPAVMRDTFQQTQGIKSFYDFRDIDVDRYTIDGRTTQVVVAARELKQTDLPNSSWESQHIAFTHGYGLAAAPANAIDANGRPAYALADIPTNTRDGADALAVSSPGLYVGEGLKGYAIVGATRDEVDFQDDDDRTEVTRYDGADGVRIGSFARKLAFALRFAEPNLVVSNELGSDSRILYKRDVVDRAKTIAPFLRFDRDPYPAIVDGEVKWILDAYTATDMFPYAQTVNARAVRSGDLRSPFNYVRNSIKVVINAYDGAPTFYIVDDDDPLAESYRQQFPDLFSTTPPPVELAEHFRYPEDLFRLQTDLWGRYRISGAAEFYDAAGAWSVAQDPGNSIGQTAVESVIDATGKIISSSEVRIAPQYLLMRLPDDDDESFVIFRPFVPFSDDDSRKNLEGFMVVHNDPDRYGQIEVYEIRSSTPVDGPALFNSNIQTEEEISERVTLLNQNGSTVVPGNLLLIPVGNSLLYVRPLYIEATGTTAVPELQLVIVGVGPEVVIADSFEAALARAIPGLSVDLNAGPAQEDATVSSDGEDEELDDSDGDLESDDAEPDDKSEERSVEELLTLSADAFQRADAALRAGDLAAYQQWVERAAGYIAKAQELLSQSPTRDDSDAA</sequence>
<evidence type="ECO:0000256" key="5">
    <source>
        <dbReference type="SAM" id="MobiDB-lite"/>
    </source>
</evidence>
<name>A0A381NX47_9ZZZZ</name>
<evidence type="ECO:0000313" key="7">
    <source>
        <dbReference type="EMBL" id="SUZ59191.1"/>
    </source>
</evidence>
<feature type="transmembrane region" description="Helical" evidence="6">
    <location>
        <begin position="201"/>
        <end position="220"/>
    </location>
</feature>
<evidence type="ECO:0000256" key="3">
    <source>
        <dbReference type="ARBA" id="ARBA00022989"/>
    </source>
</evidence>
<reference evidence="7" key="1">
    <citation type="submission" date="2018-05" db="EMBL/GenBank/DDBJ databases">
        <authorList>
            <person name="Lanie J.A."/>
            <person name="Ng W.-L."/>
            <person name="Kazmierczak K.M."/>
            <person name="Andrzejewski T.M."/>
            <person name="Davidsen T.M."/>
            <person name="Wayne K.J."/>
            <person name="Tettelin H."/>
            <person name="Glass J.I."/>
            <person name="Rusch D."/>
            <person name="Podicherti R."/>
            <person name="Tsui H.-C.T."/>
            <person name="Winkler M.E."/>
        </authorList>
    </citation>
    <scope>NUCLEOTIDE SEQUENCE</scope>
</reference>